<dbReference type="EMBL" id="BTPE01000003">
    <property type="protein sequence ID" value="GMQ32647.1"/>
    <property type="molecule type" value="Genomic_DNA"/>
</dbReference>
<dbReference type="PIRSF" id="PIRSF005901">
    <property type="entry name" value="EF-P"/>
    <property type="match status" value="1"/>
</dbReference>
<dbReference type="Gene3D" id="2.40.50.140">
    <property type="entry name" value="Nucleic acid-binding proteins"/>
    <property type="match status" value="2"/>
</dbReference>
<comment type="similarity">
    <text evidence="3 7 9">Belongs to the elongation factor P family.</text>
</comment>
<dbReference type="InterPro" id="IPR013185">
    <property type="entry name" value="Transl_elong_KOW-like"/>
</dbReference>
<keyword evidence="13" id="KW-1185">Reference proteome</keyword>
<dbReference type="InterPro" id="IPR008991">
    <property type="entry name" value="Translation_prot_SH3-like_sf"/>
</dbReference>
<keyword evidence="6 7" id="KW-0648">Protein biosynthesis</keyword>
<evidence type="ECO:0000256" key="6">
    <source>
        <dbReference type="ARBA" id="ARBA00022917"/>
    </source>
</evidence>
<dbReference type="NCBIfam" id="NF001810">
    <property type="entry name" value="PRK00529.1"/>
    <property type="match status" value="1"/>
</dbReference>
<dbReference type="RefSeq" id="WP_338227460.1">
    <property type="nucleotide sequence ID" value="NZ_BTPE01000003.1"/>
</dbReference>
<feature type="domain" description="Translation elongation factor P/YeiP central" evidence="11">
    <location>
        <begin position="67"/>
        <end position="122"/>
    </location>
</feature>
<dbReference type="InterPro" id="IPR011768">
    <property type="entry name" value="Transl_elongation_fac_P"/>
</dbReference>
<accession>A0ABQ6Q0T6</accession>
<dbReference type="PROSITE" id="PS01275">
    <property type="entry name" value="EFP"/>
    <property type="match status" value="1"/>
</dbReference>
<evidence type="ECO:0000256" key="2">
    <source>
        <dbReference type="ARBA" id="ARBA00004815"/>
    </source>
</evidence>
<name>A0ABQ6Q0T6_9BACT</name>
<evidence type="ECO:0000256" key="5">
    <source>
        <dbReference type="ARBA" id="ARBA00022768"/>
    </source>
</evidence>
<dbReference type="SMART" id="SM01185">
    <property type="entry name" value="EFP"/>
    <property type="match status" value="1"/>
</dbReference>
<evidence type="ECO:0000256" key="1">
    <source>
        <dbReference type="ARBA" id="ARBA00004496"/>
    </source>
</evidence>
<evidence type="ECO:0000313" key="13">
    <source>
        <dbReference type="Proteomes" id="UP001307705"/>
    </source>
</evidence>
<organism evidence="12 13">
    <name type="scientific">Algoriphagus taiwanensis</name>
    <dbReference type="NCBI Taxonomy" id="1445656"/>
    <lineage>
        <taxon>Bacteria</taxon>
        <taxon>Pseudomonadati</taxon>
        <taxon>Bacteroidota</taxon>
        <taxon>Cytophagia</taxon>
        <taxon>Cytophagales</taxon>
        <taxon>Cyclobacteriaceae</taxon>
        <taxon>Algoriphagus</taxon>
    </lineage>
</organism>
<evidence type="ECO:0000259" key="10">
    <source>
        <dbReference type="SMART" id="SM00841"/>
    </source>
</evidence>
<dbReference type="SUPFAM" id="SSF50249">
    <property type="entry name" value="Nucleic acid-binding proteins"/>
    <property type="match status" value="2"/>
</dbReference>
<dbReference type="CDD" id="cd04470">
    <property type="entry name" value="S1_EF-P_repeat_1"/>
    <property type="match status" value="1"/>
</dbReference>
<dbReference type="PANTHER" id="PTHR30053">
    <property type="entry name" value="ELONGATION FACTOR P"/>
    <property type="match status" value="1"/>
</dbReference>
<keyword evidence="5 7" id="KW-0251">Elongation factor</keyword>
<evidence type="ECO:0000256" key="3">
    <source>
        <dbReference type="ARBA" id="ARBA00009479"/>
    </source>
</evidence>
<comment type="pathway">
    <text evidence="2 7">Protein biosynthesis; polypeptide chain elongation.</text>
</comment>
<sequence length="187" mass="20945">MASTADFKNGLCLEMNNDIYSIVEFQHVKPGKGAAFVRTKLKSLRSGKVLDKTFSAGEKVTTARVEKRPHQFLYKDDLGHHFMDTETFEQMSLEEHLIERANLLKDGQLVDILVHAETETPLSVELPPFVELMVTYTEPGIKGDTATNTLKPAIVETGATVMVPLFVDQDIMIKVDTRDGSYSERVK</sequence>
<dbReference type="Proteomes" id="UP001307705">
    <property type="component" value="Unassembled WGS sequence"/>
</dbReference>
<dbReference type="InterPro" id="IPR015365">
    <property type="entry name" value="Elong-fact-P_C"/>
</dbReference>
<dbReference type="HAMAP" id="MF_00141">
    <property type="entry name" value="EF_P"/>
    <property type="match status" value="1"/>
</dbReference>
<dbReference type="SUPFAM" id="SSF50104">
    <property type="entry name" value="Translation proteins SH3-like domain"/>
    <property type="match status" value="1"/>
</dbReference>
<dbReference type="PANTHER" id="PTHR30053:SF12">
    <property type="entry name" value="ELONGATION FACTOR P (EF-P) FAMILY PROTEIN"/>
    <property type="match status" value="1"/>
</dbReference>
<feature type="domain" description="Elongation factor P C-terminal" evidence="10">
    <location>
        <begin position="130"/>
        <end position="185"/>
    </location>
</feature>
<dbReference type="InterPro" id="IPR001059">
    <property type="entry name" value="Transl_elong_P/YeiP_cen"/>
</dbReference>
<dbReference type="InterPro" id="IPR020599">
    <property type="entry name" value="Transl_elong_fac_P/YeiP"/>
</dbReference>
<proteinExistence type="inferred from homology"/>
<dbReference type="InterPro" id="IPR014722">
    <property type="entry name" value="Rib_uL2_dom2"/>
</dbReference>
<evidence type="ECO:0000256" key="9">
    <source>
        <dbReference type="RuleBase" id="RU004389"/>
    </source>
</evidence>
<dbReference type="SMART" id="SM00841">
    <property type="entry name" value="Elong-fact-P_C"/>
    <property type="match status" value="1"/>
</dbReference>
<dbReference type="NCBIfam" id="TIGR00038">
    <property type="entry name" value="efp"/>
    <property type="match status" value="1"/>
</dbReference>
<dbReference type="Gene3D" id="2.30.30.30">
    <property type="match status" value="1"/>
</dbReference>
<dbReference type="CDD" id="cd05794">
    <property type="entry name" value="S1_EF-P_repeat_2"/>
    <property type="match status" value="1"/>
</dbReference>
<dbReference type="InterPro" id="IPR013852">
    <property type="entry name" value="Transl_elong_P/YeiP_CS"/>
</dbReference>
<evidence type="ECO:0000256" key="4">
    <source>
        <dbReference type="ARBA" id="ARBA00022490"/>
    </source>
</evidence>
<dbReference type="Pfam" id="PF08207">
    <property type="entry name" value="EFP_N"/>
    <property type="match status" value="1"/>
</dbReference>
<comment type="subcellular location">
    <subcellularLocation>
        <location evidence="1 7">Cytoplasm</location>
    </subcellularLocation>
</comment>
<comment type="caution">
    <text evidence="12">The sequence shown here is derived from an EMBL/GenBank/DDBJ whole genome shotgun (WGS) entry which is preliminary data.</text>
</comment>
<reference evidence="12 13" key="1">
    <citation type="submission" date="2023-08" db="EMBL/GenBank/DDBJ databases">
        <title>Draft genome sequence of Algoriphagus taiwanensis.</title>
        <authorList>
            <person name="Takatani N."/>
            <person name="Hosokawa M."/>
            <person name="Sawabe T."/>
        </authorList>
    </citation>
    <scope>NUCLEOTIDE SEQUENCE [LARGE SCALE GENOMIC DNA]</scope>
    <source>
        <strain evidence="12 13">JCM 19755</strain>
    </source>
</reference>
<gene>
    <name evidence="7 12" type="primary">efp</name>
    <name evidence="12" type="ORF">Ataiwa_09190</name>
</gene>
<dbReference type="Pfam" id="PF01132">
    <property type="entry name" value="EFP"/>
    <property type="match status" value="1"/>
</dbReference>
<evidence type="ECO:0000256" key="7">
    <source>
        <dbReference type="HAMAP-Rule" id="MF_00141"/>
    </source>
</evidence>
<dbReference type="GO" id="GO:0003746">
    <property type="term" value="F:translation elongation factor activity"/>
    <property type="evidence" value="ECO:0007669"/>
    <property type="project" value="UniProtKB-KW"/>
</dbReference>
<protein>
    <recommendedName>
        <fullName evidence="7 8">Elongation factor P</fullName>
        <shortName evidence="7">EF-P</shortName>
    </recommendedName>
</protein>
<comment type="function">
    <text evidence="7">Involved in peptide bond synthesis. Stimulates efficient translation and peptide-bond synthesis on native or reconstituted 70S ribosomes in vitro. Probably functions indirectly by altering the affinity of the ribosome for aminoacyl-tRNA, thus increasing their reactivity as acceptors for peptidyl transferase.</text>
</comment>
<dbReference type="Pfam" id="PF09285">
    <property type="entry name" value="Elong-fact-P_C"/>
    <property type="match status" value="1"/>
</dbReference>
<evidence type="ECO:0000313" key="12">
    <source>
        <dbReference type="EMBL" id="GMQ32647.1"/>
    </source>
</evidence>
<keyword evidence="4 7" id="KW-0963">Cytoplasm</keyword>
<evidence type="ECO:0000259" key="11">
    <source>
        <dbReference type="SMART" id="SM01185"/>
    </source>
</evidence>
<dbReference type="InterPro" id="IPR012340">
    <property type="entry name" value="NA-bd_OB-fold"/>
</dbReference>
<evidence type="ECO:0000256" key="8">
    <source>
        <dbReference type="NCBIfam" id="TIGR00038"/>
    </source>
</evidence>